<dbReference type="GO" id="GO:0016592">
    <property type="term" value="C:mediator complex"/>
    <property type="evidence" value="ECO:0007669"/>
    <property type="project" value="InterPro"/>
</dbReference>
<dbReference type="AlphaFoldDB" id="A0AAD9Q5L2"/>
<dbReference type="GO" id="GO:0006357">
    <property type="term" value="P:regulation of transcription by RNA polymerase II"/>
    <property type="evidence" value="ECO:0007669"/>
    <property type="project" value="InterPro"/>
</dbReference>
<reference evidence="12" key="1">
    <citation type="journal article" date="2023" name="G3 (Bethesda)">
        <title>Whole genome assembly and annotation of the endangered Caribbean coral Acropora cervicornis.</title>
        <authorList>
            <person name="Selwyn J.D."/>
            <person name="Vollmer S.V."/>
        </authorList>
    </citation>
    <scope>NUCLEOTIDE SEQUENCE</scope>
    <source>
        <strain evidence="12">K2</strain>
    </source>
</reference>
<evidence type="ECO:0000256" key="8">
    <source>
        <dbReference type="ARBA" id="ARBA00031968"/>
    </source>
</evidence>
<keyword evidence="4" id="KW-0805">Transcription regulation</keyword>
<feature type="region of interest" description="Disordered" evidence="10">
    <location>
        <begin position="90"/>
        <end position="182"/>
    </location>
</feature>
<evidence type="ECO:0000256" key="7">
    <source>
        <dbReference type="ARBA" id="ARBA00023242"/>
    </source>
</evidence>
<keyword evidence="5" id="KW-0010">Activator</keyword>
<evidence type="ECO:0000259" key="11">
    <source>
        <dbReference type="PROSITE" id="PS51319"/>
    </source>
</evidence>
<reference evidence="12" key="2">
    <citation type="journal article" date="2023" name="Science">
        <title>Genomic signatures of disease resistance in endangered staghorn corals.</title>
        <authorList>
            <person name="Vollmer S.V."/>
            <person name="Selwyn J.D."/>
            <person name="Despard B.A."/>
            <person name="Roesel C.L."/>
        </authorList>
    </citation>
    <scope>NUCLEOTIDE SEQUENCE</scope>
    <source>
        <strain evidence="12">K2</strain>
    </source>
</reference>
<dbReference type="InterPro" id="IPR003617">
    <property type="entry name" value="TFIIS/CRSP70_N_sub"/>
</dbReference>
<dbReference type="EMBL" id="JARQWQ010000065">
    <property type="protein sequence ID" value="KAK2554994.1"/>
    <property type="molecule type" value="Genomic_DNA"/>
</dbReference>
<evidence type="ECO:0000313" key="12">
    <source>
        <dbReference type="EMBL" id="KAK2554994.1"/>
    </source>
</evidence>
<dbReference type="PANTHER" id="PTHR15201:SF1">
    <property type="entry name" value="MEDIATOR OF RNA POLYMERASE II TRANSCRIPTION SUBUNIT 26"/>
    <property type="match status" value="1"/>
</dbReference>
<evidence type="ECO:0000256" key="6">
    <source>
        <dbReference type="ARBA" id="ARBA00023163"/>
    </source>
</evidence>
<dbReference type="PROSITE" id="PS51319">
    <property type="entry name" value="TFIIS_N"/>
    <property type="match status" value="1"/>
</dbReference>
<evidence type="ECO:0000256" key="1">
    <source>
        <dbReference type="ARBA" id="ARBA00004123"/>
    </source>
</evidence>
<dbReference type="InterPro" id="IPR017923">
    <property type="entry name" value="TFIIS_N"/>
</dbReference>
<dbReference type="Proteomes" id="UP001249851">
    <property type="component" value="Unassembled WGS sequence"/>
</dbReference>
<organism evidence="12 13">
    <name type="scientific">Acropora cervicornis</name>
    <name type="common">Staghorn coral</name>
    <dbReference type="NCBI Taxonomy" id="6130"/>
    <lineage>
        <taxon>Eukaryota</taxon>
        <taxon>Metazoa</taxon>
        <taxon>Cnidaria</taxon>
        <taxon>Anthozoa</taxon>
        <taxon>Hexacorallia</taxon>
        <taxon>Scleractinia</taxon>
        <taxon>Astrocoeniina</taxon>
        <taxon>Acroporidae</taxon>
        <taxon>Acropora</taxon>
    </lineage>
</organism>
<comment type="subcellular location">
    <subcellularLocation>
        <location evidence="1 9">Nucleus</location>
    </subcellularLocation>
</comment>
<comment type="similarity">
    <text evidence="2">Belongs to the Mediator complex subunit 26 family.</text>
</comment>
<dbReference type="InterPro" id="IPR042376">
    <property type="entry name" value="MED26"/>
</dbReference>
<dbReference type="Pfam" id="PF08711">
    <property type="entry name" value="Med26"/>
    <property type="match status" value="1"/>
</dbReference>
<protein>
    <recommendedName>
        <fullName evidence="3">Mediator of RNA polymerase II transcription subunit 26</fullName>
    </recommendedName>
    <alternativeName>
        <fullName evidence="8">Mediator complex subunit 26</fullName>
    </alternativeName>
</protein>
<dbReference type="PANTHER" id="PTHR15201">
    <property type="entry name" value="CRSP70"/>
    <property type="match status" value="1"/>
</dbReference>
<dbReference type="GO" id="GO:0070847">
    <property type="term" value="C:core mediator complex"/>
    <property type="evidence" value="ECO:0007669"/>
    <property type="project" value="TreeGrafter"/>
</dbReference>
<dbReference type="CDD" id="cd00183">
    <property type="entry name" value="TFIIS_I"/>
    <property type="match status" value="1"/>
</dbReference>
<keyword evidence="13" id="KW-1185">Reference proteome</keyword>
<gene>
    <name evidence="12" type="ORF">P5673_023337</name>
</gene>
<evidence type="ECO:0000256" key="3">
    <source>
        <dbReference type="ARBA" id="ARBA00019686"/>
    </source>
</evidence>
<dbReference type="GO" id="GO:0010628">
    <property type="term" value="P:positive regulation of gene expression"/>
    <property type="evidence" value="ECO:0007669"/>
    <property type="project" value="TreeGrafter"/>
</dbReference>
<evidence type="ECO:0000313" key="13">
    <source>
        <dbReference type="Proteomes" id="UP001249851"/>
    </source>
</evidence>
<keyword evidence="6" id="KW-0804">Transcription</keyword>
<comment type="caution">
    <text evidence="12">The sequence shown here is derived from an EMBL/GenBank/DDBJ whole genome shotgun (WGS) entry which is preliminary data.</text>
</comment>
<accession>A0AAD9Q5L2</accession>
<dbReference type="GO" id="GO:0003712">
    <property type="term" value="F:transcription coregulator activity"/>
    <property type="evidence" value="ECO:0007669"/>
    <property type="project" value="TreeGrafter"/>
</dbReference>
<feature type="domain" description="TFIIS N-terminal" evidence="11">
    <location>
        <begin position="6"/>
        <end position="84"/>
    </location>
</feature>
<evidence type="ECO:0000256" key="5">
    <source>
        <dbReference type="ARBA" id="ARBA00023159"/>
    </source>
</evidence>
<evidence type="ECO:0000256" key="10">
    <source>
        <dbReference type="SAM" id="MobiDB-lite"/>
    </source>
</evidence>
<sequence length="388" mass="41885">MQHSPQEIKTILDRVVDSDGNVLDMAAVLEVVTILERLPITKEALEKTRLGKTINLLRKKTTNEELAKRAKGLVKKWQKLVINHLETLRNVDSPVNGNPLPSPQINGTLKETEKPGSPAVDGAGKNKIIGGKKRGIKRKRGSCSSSENSPTVFVKSDDSESLPGTPNSAQDAGLGGQKSVNPLSSIQSKKKECITTVSQDNQSPISPLVQSSTSWVEGGEHLPSVATELQSSEDTSILSVDSGIDSQASVQRTEELIHEVQNTSCESVFNIDSLSESTANKDLCTPKDPCDRLTVSRSIETPTDEPSGVNCTSNIPHNSDRDNLLSEETMFESEAAPSLSPKELVLDVNVQANGVTGRYGGDGAWYNWTEVMPSSDGMLQVLPYVILE</sequence>
<evidence type="ECO:0000256" key="2">
    <source>
        <dbReference type="ARBA" id="ARBA00009681"/>
    </source>
</evidence>
<dbReference type="SUPFAM" id="SSF47676">
    <property type="entry name" value="Conserved domain common to transcription factors TFIIS, elongin A, CRSP70"/>
    <property type="match status" value="1"/>
</dbReference>
<dbReference type="Gene3D" id="1.20.930.10">
    <property type="entry name" value="Conserved domain common to transcription factors TFIIS, elongin A, CRSP70"/>
    <property type="match status" value="1"/>
</dbReference>
<proteinExistence type="inferred from homology"/>
<evidence type="ECO:0000256" key="9">
    <source>
        <dbReference type="PROSITE-ProRule" id="PRU00649"/>
    </source>
</evidence>
<feature type="compositionally biased region" description="Basic residues" evidence="10">
    <location>
        <begin position="130"/>
        <end position="141"/>
    </location>
</feature>
<evidence type="ECO:0000256" key="4">
    <source>
        <dbReference type="ARBA" id="ARBA00023015"/>
    </source>
</evidence>
<feature type="compositionally biased region" description="Polar residues" evidence="10">
    <location>
        <begin position="142"/>
        <end position="151"/>
    </location>
</feature>
<keyword evidence="7 9" id="KW-0539">Nucleus</keyword>
<dbReference type="InterPro" id="IPR035441">
    <property type="entry name" value="TFIIS/LEDGF_dom_sf"/>
</dbReference>
<dbReference type="SMART" id="SM00509">
    <property type="entry name" value="TFS2N"/>
    <property type="match status" value="1"/>
</dbReference>
<name>A0AAD9Q5L2_ACRCE</name>